<evidence type="ECO:0000256" key="1">
    <source>
        <dbReference type="ARBA" id="ARBA00022491"/>
    </source>
</evidence>
<name>A0A2V5JZ99_9BACL</name>
<dbReference type="Gene3D" id="1.10.10.60">
    <property type="entry name" value="Homeodomain-like"/>
    <property type="match status" value="1"/>
</dbReference>
<dbReference type="RefSeq" id="WP_110842132.1">
    <property type="nucleotide sequence ID" value="NZ_QJVJ01000010.1"/>
</dbReference>
<dbReference type="Pfam" id="PF02909">
    <property type="entry name" value="TetR_C_1"/>
    <property type="match status" value="1"/>
</dbReference>
<feature type="compositionally biased region" description="Basic and acidic residues" evidence="6">
    <location>
        <begin position="8"/>
        <end position="23"/>
    </location>
</feature>
<feature type="region of interest" description="Disordered" evidence="6">
    <location>
        <begin position="1"/>
        <end position="23"/>
    </location>
</feature>
<dbReference type="InterPro" id="IPR050109">
    <property type="entry name" value="HTH-type_TetR-like_transc_reg"/>
</dbReference>
<keyword evidence="1" id="KW-0678">Repressor</keyword>
<protein>
    <submittedName>
        <fullName evidence="8">TetR family transcriptional regulator</fullName>
    </submittedName>
</protein>
<dbReference type="PRINTS" id="PR00455">
    <property type="entry name" value="HTHTETR"/>
</dbReference>
<proteinExistence type="predicted"/>
<keyword evidence="4" id="KW-0804">Transcription</keyword>
<comment type="caution">
    <text evidence="8">The sequence shown here is derived from an EMBL/GenBank/DDBJ whole genome shotgun (WGS) entry which is preliminary data.</text>
</comment>
<dbReference type="GO" id="GO:0045892">
    <property type="term" value="P:negative regulation of DNA-templated transcription"/>
    <property type="evidence" value="ECO:0007669"/>
    <property type="project" value="InterPro"/>
</dbReference>
<dbReference type="Gene3D" id="1.10.357.10">
    <property type="entry name" value="Tetracycline Repressor, domain 2"/>
    <property type="match status" value="1"/>
</dbReference>
<dbReference type="InterPro" id="IPR001647">
    <property type="entry name" value="HTH_TetR"/>
</dbReference>
<organism evidence="8 9">
    <name type="scientific">Paenibacillus flagellatus</name>
    <dbReference type="NCBI Taxonomy" id="2211139"/>
    <lineage>
        <taxon>Bacteria</taxon>
        <taxon>Bacillati</taxon>
        <taxon>Bacillota</taxon>
        <taxon>Bacilli</taxon>
        <taxon>Bacillales</taxon>
        <taxon>Paenibacillaceae</taxon>
        <taxon>Paenibacillus</taxon>
    </lineage>
</organism>
<evidence type="ECO:0000256" key="4">
    <source>
        <dbReference type="ARBA" id="ARBA00023163"/>
    </source>
</evidence>
<dbReference type="InterPro" id="IPR004111">
    <property type="entry name" value="Repressor_TetR_C"/>
</dbReference>
<sequence>MARRRIHRPSEERDEGREEPLHTPLDRSRIVNAALAVLQAEGLERISMRNIAEHLGVKAAALYYHVKDKEQLLHLLAEKIGSETELPGEELPWRERLSQWAFGFRGTLHRYRDAAAIMGATIAAGPSRLDHIEFLFRTLSEAGFRDEHVPWLAAMLKNYVTGFADEEARLADRARREETNADGLADAYAGKFRALAPDRYPHMIRLASRTTAVEWEREFRFGLDVLLDGFEAKRPVRSD</sequence>
<feature type="DNA-binding region" description="H-T-H motif" evidence="5">
    <location>
        <begin position="47"/>
        <end position="66"/>
    </location>
</feature>
<dbReference type="GO" id="GO:0003700">
    <property type="term" value="F:DNA-binding transcription factor activity"/>
    <property type="evidence" value="ECO:0007669"/>
    <property type="project" value="TreeGrafter"/>
</dbReference>
<accession>A0A2V5JZ99</accession>
<dbReference type="SUPFAM" id="SSF48498">
    <property type="entry name" value="Tetracyclin repressor-like, C-terminal domain"/>
    <property type="match status" value="1"/>
</dbReference>
<dbReference type="InterPro" id="IPR036271">
    <property type="entry name" value="Tet_transcr_reg_TetR-rel_C_sf"/>
</dbReference>
<evidence type="ECO:0000256" key="6">
    <source>
        <dbReference type="SAM" id="MobiDB-lite"/>
    </source>
</evidence>
<dbReference type="Pfam" id="PF00440">
    <property type="entry name" value="TetR_N"/>
    <property type="match status" value="1"/>
</dbReference>
<gene>
    <name evidence="8" type="ORF">DLM86_21490</name>
</gene>
<dbReference type="Proteomes" id="UP000247476">
    <property type="component" value="Unassembled WGS sequence"/>
</dbReference>
<reference evidence="8 9" key="1">
    <citation type="submission" date="2018-05" db="EMBL/GenBank/DDBJ databases">
        <title>Paenibacillus flagellatus sp. nov., isolated from selenium mineral soil.</title>
        <authorList>
            <person name="Dai X."/>
        </authorList>
    </citation>
    <scope>NUCLEOTIDE SEQUENCE [LARGE SCALE GENOMIC DNA]</scope>
    <source>
        <strain evidence="8 9">DXL2</strain>
    </source>
</reference>
<evidence type="ECO:0000256" key="3">
    <source>
        <dbReference type="ARBA" id="ARBA00023125"/>
    </source>
</evidence>
<dbReference type="PROSITE" id="PS50977">
    <property type="entry name" value="HTH_TETR_2"/>
    <property type="match status" value="1"/>
</dbReference>
<dbReference type="AlphaFoldDB" id="A0A2V5JZ99"/>
<dbReference type="EMBL" id="QJVJ01000010">
    <property type="protein sequence ID" value="PYI52061.1"/>
    <property type="molecule type" value="Genomic_DNA"/>
</dbReference>
<dbReference type="GO" id="GO:0000976">
    <property type="term" value="F:transcription cis-regulatory region binding"/>
    <property type="evidence" value="ECO:0007669"/>
    <property type="project" value="TreeGrafter"/>
</dbReference>
<dbReference type="PRINTS" id="PR00400">
    <property type="entry name" value="TETREPRESSOR"/>
</dbReference>
<feature type="domain" description="HTH tetR-type" evidence="7">
    <location>
        <begin position="24"/>
        <end position="84"/>
    </location>
</feature>
<keyword evidence="3 5" id="KW-0238">DNA-binding</keyword>
<dbReference type="InterPro" id="IPR009057">
    <property type="entry name" value="Homeodomain-like_sf"/>
</dbReference>
<dbReference type="PANTHER" id="PTHR30055:SF151">
    <property type="entry name" value="TRANSCRIPTIONAL REGULATORY PROTEIN"/>
    <property type="match status" value="1"/>
</dbReference>
<keyword evidence="9" id="KW-1185">Reference proteome</keyword>
<evidence type="ECO:0000313" key="9">
    <source>
        <dbReference type="Proteomes" id="UP000247476"/>
    </source>
</evidence>
<keyword evidence="2" id="KW-0805">Transcription regulation</keyword>
<evidence type="ECO:0000313" key="8">
    <source>
        <dbReference type="EMBL" id="PYI52061.1"/>
    </source>
</evidence>
<evidence type="ECO:0000256" key="5">
    <source>
        <dbReference type="PROSITE-ProRule" id="PRU00335"/>
    </source>
</evidence>
<dbReference type="GO" id="GO:0046677">
    <property type="term" value="P:response to antibiotic"/>
    <property type="evidence" value="ECO:0007669"/>
    <property type="project" value="InterPro"/>
</dbReference>
<dbReference type="PANTHER" id="PTHR30055">
    <property type="entry name" value="HTH-TYPE TRANSCRIPTIONAL REGULATOR RUTR"/>
    <property type="match status" value="1"/>
</dbReference>
<evidence type="ECO:0000256" key="2">
    <source>
        <dbReference type="ARBA" id="ARBA00023015"/>
    </source>
</evidence>
<dbReference type="InterPro" id="IPR003012">
    <property type="entry name" value="Tet_transcr_reg_TetR"/>
</dbReference>
<dbReference type="OrthoDB" id="166040at2"/>
<evidence type="ECO:0000259" key="7">
    <source>
        <dbReference type="PROSITE" id="PS50977"/>
    </source>
</evidence>
<dbReference type="SUPFAM" id="SSF46689">
    <property type="entry name" value="Homeodomain-like"/>
    <property type="match status" value="1"/>
</dbReference>